<dbReference type="InterPro" id="IPR037066">
    <property type="entry name" value="Plug_dom_sf"/>
</dbReference>
<dbReference type="Proteomes" id="UP001595962">
    <property type="component" value="Unassembled WGS sequence"/>
</dbReference>
<dbReference type="RefSeq" id="WP_377335005.1">
    <property type="nucleotide sequence ID" value="NZ_JBHSGB010000012.1"/>
</dbReference>
<name>A0ABV9JPI8_9GAMM</name>
<gene>
    <name evidence="6" type="ORF">ACFO3I_14260</name>
</gene>
<dbReference type="NCBIfam" id="TIGR01782">
    <property type="entry name" value="TonB-Xanth-Caul"/>
    <property type="match status" value="1"/>
</dbReference>
<feature type="domain" description="Outer membrane protein beta-barrel" evidence="5">
    <location>
        <begin position="639"/>
        <end position="908"/>
    </location>
</feature>
<protein>
    <submittedName>
        <fullName evidence="6">TonB-dependent receptor</fullName>
    </submittedName>
</protein>
<keyword evidence="7" id="KW-1185">Reference proteome</keyword>
<proteinExistence type="predicted"/>
<dbReference type="InterPro" id="IPR036942">
    <property type="entry name" value="Beta-barrel_TonB_sf"/>
</dbReference>
<dbReference type="InterPro" id="IPR012910">
    <property type="entry name" value="Plug_dom"/>
</dbReference>
<evidence type="ECO:0000259" key="4">
    <source>
        <dbReference type="Pfam" id="PF07715"/>
    </source>
</evidence>
<feature type="domain" description="TonB-dependent receptor plug" evidence="4">
    <location>
        <begin position="169"/>
        <end position="264"/>
    </location>
</feature>
<dbReference type="Pfam" id="PF14905">
    <property type="entry name" value="OMP_b-brl_3"/>
    <property type="match status" value="1"/>
</dbReference>
<dbReference type="InterPro" id="IPR041700">
    <property type="entry name" value="OMP_b-brl_3"/>
</dbReference>
<evidence type="ECO:0000256" key="2">
    <source>
        <dbReference type="ARBA" id="ARBA00023136"/>
    </source>
</evidence>
<dbReference type="InterPro" id="IPR010104">
    <property type="entry name" value="TonB_rcpt_bac"/>
</dbReference>
<evidence type="ECO:0000256" key="1">
    <source>
        <dbReference type="ARBA" id="ARBA00004442"/>
    </source>
</evidence>
<dbReference type="Pfam" id="PF07715">
    <property type="entry name" value="Plug"/>
    <property type="match status" value="1"/>
</dbReference>
<evidence type="ECO:0000259" key="5">
    <source>
        <dbReference type="Pfam" id="PF14905"/>
    </source>
</evidence>
<dbReference type="SUPFAM" id="SSF56935">
    <property type="entry name" value="Porins"/>
    <property type="match status" value="1"/>
</dbReference>
<evidence type="ECO:0000313" key="7">
    <source>
        <dbReference type="Proteomes" id="UP001595962"/>
    </source>
</evidence>
<evidence type="ECO:0000256" key="3">
    <source>
        <dbReference type="ARBA" id="ARBA00023237"/>
    </source>
</evidence>
<comment type="caution">
    <text evidence="6">The sequence shown here is derived from an EMBL/GenBank/DDBJ whole genome shotgun (WGS) entry which is preliminary data.</text>
</comment>
<keyword evidence="3" id="KW-0998">Cell outer membrane</keyword>
<evidence type="ECO:0000313" key="6">
    <source>
        <dbReference type="EMBL" id="MFC4656175.1"/>
    </source>
</evidence>
<comment type="subcellular location">
    <subcellularLocation>
        <location evidence="1">Cell outer membrane</location>
    </subcellularLocation>
</comment>
<dbReference type="PANTHER" id="PTHR40980:SF3">
    <property type="entry name" value="TONB-DEPENDENT RECEPTOR-LIKE BETA-BARREL DOMAIN-CONTAINING PROTEIN"/>
    <property type="match status" value="1"/>
</dbReference>
<keyword evidence="2" id="KW-0472">Membrane</keyword>
<dbReference type="PANTHER" id="PTHR40980">
    <property type="entry name" value="PLUG DOMAIN-CONTAINING PROTEIN"/>
    <property type="match status" value="1"/>
</dbReference>
<reference evidence="7" key="1">
    <citation type="journal article" date="2019" name="Int. J. Syst. Evol. Microbiol.">
        <title>The Global Catalogue of Microorganisms (GCM) 10K type strain sequencing project: providing services to taxonomists for standard genome sequencing and annotation.</title>
        <authorList>
            <consortium name="The Broad Institute Genomics Platform"/>
            <consortium name="The Broad Institute Genome Sequencing Center for Infectious Disease"/>
            <person name="Wu L."/>
            <person name="Ma J."/>
        </authorList>
    </citation>
    <scope>NUCLEOTIDE SEQUENCE [LARGE SCALE GENOMIC DNA]</scope>
    <source>
        <strain evidence="7">DT28</strain>
    </source>
</reference>
<accession>A0ABV9JPI8</accession>
<sequence>MNARPWALAVILLLVSPWLRAEPIQFSLQGQRLSELCQQVSAQAGVSLVLPARLDQSGPELKLQITASLPELLLLLEQHFPVRFVQMPSGVLVQERAVTTRTVASRAPAVPRQPATDNLNAEPEQIHIQGQRVLAGQTRSGGWLDTDFRQQSVQWQERWQLSGAAQFSGLNLANSLQGLPGVSLTKDNGEGKQVGLWGLGADFVRVELDGMDALAVSGTSMDSRGQGSRSRAFDFNIFAAELFSEVVLKKSYRASEDEGGIAGTLQITPAKPFDFTESQARFSGQMGGNSDSSGQSPRLAALWSARNDRSGALLSLAYSERQSEESGYNTYKFRPLTAAGVDLSALDPALQQQIADKQLKFARGNRQSSWQSEQQRLGLTSSLQYQTAAGDLLQLDLLLARLRQQKNEYHLASRGVASTLISPAQLAGGQWQPASRVLALAADERGFIRYAEVADAVLTSESRQHQLDSDFSQWQLKTQHELGADTSMVLQLGHSQNQFKVPVNDKVYYESFADVVTDYQQPFAPQFSYRADLTDPAQWALHEADREQSAQQLSMDQARLRFSYQPDPAQSLSWGLAWKALRNQGQTYSRPDQLKNAWEQGSLDDRLLPGSYRLFQAYSQQEWLVANVPQVLADYQLQGNLTIADLLASSSFSLTEHNQAFWLDYQWQQERWQAALALRWVQNRTQSEAAQLSGGSQAQHWLPSAQWLWSLQDNLLWRTSLSVNLSRPALGNLSPAASVNTERQEISAGNAGLQAYQAQSLETALEWYPEQGALWSLAFFAKRLPHFVVTQSELMPYGATGLPLQLLGSGQTEQTLFWLRTPQNSDTAWLSGLELSAQQALSALPAPLNALQLQAYYNYNDGRARYPLRNGQSGTAALAGMSRHTAHLAVLYQGDAWGWRLSSSYRSAYLTSVTLYSEEEDVAGYLASRNWDFSAYIRLLPGLDLTLQLANLTGEKDRQFTDSSHQLYNLTRYGTSYYLGFSLTL</sequence>
<organism evidence="6 7">
    <name type="scientific">Rheinheimera marina</name>
    <dbReference type="NCBI Taxonomy" id="1774958"/>
    <lineage>
        <taxon>Bacteria</taxon>
        <taxon>Pseudomonadati</taxon>
        <taxon>Pseudomonadota</taxon>
        <taxon>Gammaproteobacteria</taxon>
        <taxon>Chromatiales</taxon>
        <taxon>Chromatiaceae</taxon>
        <taxon>Rheinheimera</taxon>
    </lineage>
</organism>
<dbReference type="Gene3D" id="2.170.130.10">
    <property type="entry name" value="TonB-dependent receptor, plug domain"/>
    <property type="match status" value="1"/>
</dbReference>
<dbReference type="EMBL" id="JBHSGB010000012">
    <property type="protein sequence ID" value="MFC4656175.1"/>
    <property type="molecule type" value="Genomic_DNA"/>
</dbReference>
<keyword evidence="6" id="KW-0675">Receptor</keyword>
<dbReference type="Gene3D" id="2.40.170.20">
    <property type="entry name" value="TonB-dependent receptor, beta-barrel domain"/>
    <property type="match status" value="1"/>
</dbReference>